<dbReference type="InterPro" id="IPR013783">
    <property type="entry name" value="Ig-like_fold"/>
</dbReference>
<comment type="caution">
    <text evidence="2">The sequence shown here is derived from an EMBL/GenBank/DDBJ whole genome shotgun (WGS) entry which is preliminary data.</text>
</comment>
<organism evidence="2 3">
    <name type="scientific">Cymbomonas tetramitiformis</name>
    <dbReference type="NCBI Taxonomy" id="36881"/>
    <lineage>
        <taxon>Eukaryota</taxon>
        <taxon>Viridiplantae</taxon>
        <taxon>Chlorophyta</taxon>
        <taxon>Pyramimonadophyceae</taxon>
        <taxon>Pyramimonadales</taxon>
        <taxon>Pyramimonadaceae</taxon>
        <taxon>Cymbomonas</taxon>
    </lineage>
</organism>
<feature type="domain" description="Cadherin-like beta-sandwich-like" evidence="1">
    <location>
        <begin position="337"/>
        <end position="414"/>
    </location>
</feature>
<dbReference type="Proteomes" id="UP001190700">
    <property type="component" value="Unassembled WGS sequence"/>
</dbReference>
<dbReference type="AlphaFoldDB" id="A0AAE0FX56"/>
<keyword evidence="3" id="KW-1185">Reference proteome</keyword>
<accession>A0AAE0FX56</accession>
<sequence>MCPYSSGKDFGTKFVEFSVVYIPGDDSSPAETSEVSQTESTSIGPFYTAFPNFYQDGFYSYYGELTSQAGLASFCLIAISPALGPAAGATEVSLKAQGRIPEGHRDFYCFFDKTSVTAHTVYYDSDDDSLVVMCYSPAGAALSTAVVHISLDGVAYSSSGVDFHYHTDIEISEINPPTGPNTGGTQKGTYTAATASSSAYVECTVPGFAVSYSAESLHTRLSLNAQNYNAVDDSVVYTLIDAAEYSFYGVLIDAGVLITPTSISDPIFISYDYQLTLCTIFNISAVSTLESLSFIADFMQPDGSYSNVEYTLTADVSFSRRHLLADICSDTLTNDCFNRNWVNYLTTVPYNVAQFRFTGSLSESHSNMFVSNTAVPRNGYSSYVSLAVGTAGYTASVLATDEDNSTTYNVKVTRGAARSDSTLEDLDVIQIITYRCGTYEEERIYGFSSADTSYSFNVSYGVQKIRLLPDPTVDYSTVDITDTNSSTTYEIGGLGGRSGTASLTLALSVGLNYFTVKLTSEDGSSTTTYSYIVERLTARSSSTLRGISFSHTVSATVNYNEFFDHATLNFTHTGAVNTLNQELRCGSQAATINFDSDITTDTTNTLVISLTAEDDVSITAYTFNVVVNRAEEYTTLSHLDTDFVEDTTIGILTPTFSSTVTEYAAYMRYAYTTYDVLAETLSLWATLKVTATVQHYVFDAYGVASLATGYTCCTYTIFENKTSTTLGFGYLLTNITVPDDDTLRIQLPYAGVYTIVYTVTAENLVDTQTYTIVLERAYESREVDLLAFSVLNSVVSTYPNSGIMSPTFSSNGTSQIEKIFTMEVEYSIASINLLATMKDEKATLMVGLILRAEVRSEAFPNAYLIENYGTATQCPSSVSGDANLCEYAEDTFKVPTYRRFNIINTFRRSVSNNSYLGNLVPNVGSISFVSNVTSYSLSVSNTIYTVSFTAISNDTTAPISMYDNQSRQKILCPGATATVLGNSSGIVCPAVSVSVGANTLTLTVTAESGDTTTYTLTVTRNGPSPDSSLQGISLSDSISIYQWGTQTTWTYVNATGTNTSSTTTAATAGFSRYVYDYRLKSPRDYTYLEETYIIWDMSSGTATIYLL</sequence>
<evidence type="ECO:0000259" key="1">
    <source>
        <dbReference type="Pfam" id="PF12733"/>
    </source>
</evidence>
<dbReference type="Gene3D" id="2.60.40.10">
    <property type="entry name" value="Immunoglobulins"/>
    <property type="match status" value="1"/>
</dbReference>
<protein>
    <recommendedName>
        <fullName evidence="1">Cadherin-like beta-sandwich-like domain-containing protein</fullName>
    </recommendedName>
</protein>
<evidence type="ECO:0000313" key="2">
    <source>
        <dbReference type="EMBL" id="KAK3267195.1"/>
    </source>
</evidence>
<dbReference type="EMBL" id="LGRX02012563">
    <property type="protein sequence ID" value="KAK3267195.1"/>
    <property type="molecule type" value="Genomic_DNA"/>
</dbReference>
<dbReference type="SUPFAM" id="SSF81296">
    <property type="entry name" value="E set domains"/>
    <property type="match status" value="1"/>
</dbReference>
<feature type="domain" description="Cadherin-like beta-sandwich-like" evidence="1">
    <location>
        <begin position="927"/>
        <end position="1020"/>
    </location>
</feature>
<dbReference type="Pfam" id="PF12733">
    <property type="entry name" value="Cadherin-like"/>
    <property type="match status" value="3"/>
</dbReference>
<name>A0AAE0FX56_9CHLO</name>
<reference evidence="2 3" key="1">
    <citation type="journal article" date="2015" name="Genome Biol. Evol.">
        <title>Comparative Genomics of a Bacterivorous Green Alga Reveals Evolutionary Causalities and Consequences of Phago-Mixotrophic Mode of Nutrition.</title>
        <authorList>
            <person name="Burns J.A."/>
            <person name="Paasch A."/>
            <person name="Narechania A."/>
            <person name="Kim E."/>
        </authorList>
    </citation>
    <scope>NUCLEOTIDE SEQUENCE [LARGE SCALE GENOMIC DNA]</scope>
    <source>
        <strain evidence="2 3">PLY_AMNH</strain>
    </source>
</reference>
<proteinExistence type="predicted"/>
<dbReference type="InterPro" id="IPR025883">
    <property type="entry name" value="Cadherin-like_domain"/>
</dbReference>
<feature type="domain" description="Cadherin-like beta-sandwich-like" evidence="1">
    <location>
        <begin position="446"/>
        <end position="535"/>
    </location>
</feature>
<gene>
    <name evidence="2" type="ORF">CYMTET_24240</name>
</gene>
<dbReference type="InterPro" id="IPR014756">
    <property type="entry name" value="Ig_E-set"/>
</dbReference>
<evidence type="ECO:0000313" key="3">
    <source>
        <dbReference type="Proteomes" id="UP001190700"/>
    </source>
</evidence>